<evidence type="ECO:0000313" key="1">
    <source>
        <dbReference type="EMBL" id="ORX38777.1"/>
    </source>
</evidence>
<name>A0A1Y1UMP0_9FUNG</name>
<dbReference type="EMBL" id="MCFH01000117">
    <property type="protein sequence ID" value="ORX38777.1"/>
    <property type="molecule type" value="Genomic_DNA"/>
</dbReference>
<dbReference type="OrthoDB" id="2173730at2759"/>
<dbReference type="Proteomes" id="UP000193719">
    <property type="component" value="Unassembled WGS sequence"/>
</dbReference>
<dbReference type="AlphaFoldDB" id="A0A1Y1UMP0"/>
<reference evidence="1 2" key="1">
    <citation type="submission" date="2016-08" db="EMBL/GenBank/DDBJ databases">
        <title>Genomes of anaerobic fungi encode conserved fungal cellulosomes for biomass hydrolysis.</title>
        <authorList>
            <consortium name="DOE Joint Genome Institute"/>
            <person name="Haitjema C.H."/>
            <person name="Gilmore S.P."/>
            <person name="Henske J.K."/>
            <person name="Solomon K.V."/>
            <person name="De Groot R."/>
            <person name="Kuo A."/>
            <person name="Mondo S.J."/>
            <person name="Salamov A.A."/>
            <person name="Labutti K."/>
            <person name="Zhao Z."/>
            <person name="Chiniquy J."/>
            <person name="Barry K."/>
            <person name="Brewer H.M."/>
            <person name="Purvine S.O."/>
            <person name="Wright A.T."/>
            <person name="Boxma B."/>
            <person name="Van Alen T."/>
            <person name="Hackstein J.H."/>
            <person name="Baker S.E."/>
            <person name="Grigoriev I.V."/>
            <person name="O'Malley M.A."/>
        </authorList>
    </citation>
    <scope>NUCLEOTIDE SEQUENCE [LARGE SCALE GENOMIC DNA]</scope>
    <source>
        <strain evidence="2">finn</strain>
    </source>
</reference>
<accession>A0A1Y1UMP0</accession>
<reference evidence="1 2" key="2">
    <citation type="submission" date="2016-08" db="EMBL/GenBank/DDBJ databases">
        <title>Pervasive Adenine N6-methylation of Active Genes in Fungi.</title>
        <authorList>
            <consortium name="DOE Joint Genome Institute"/>
            <person name="Mondo S.J."/>
            <person name="Dannebaum R.O."/>
            <person name="Kuo R.C."/>
            <person name="Labutti K."/>
            <person name="Haridas S."/>
            <person name="Kuo A."/>
            <person name="Salamov A."/>
            <person name="Ahrendt S.R."/>
            <person name="Lipzen A."/>
            <person name="Sullivan W."/>
            <person name="Andreopoulos W.B."/>
            <person name="Clum A."/>
            <person name="Lindquist E."/>
            <person name="Daum C."/>
            <person name="Ramamoorthy G.K."/>
            <person name="Gryganskyi A."/>
            <person name="Culley D."/>
            <person name="Magnuson J.K."/>
            <person name="James T.Y."/>
            <person name="O'Malley M.A."/>
            <person name="Stajich J.E."/>
            <person name="Spatafora J.W."/>
            <person name="Visel A."/>
            <person name="Grigoriev I.V."/>
        </authorList>
    </citation>
    <scope>NUCLEOTIDE SEQUENCE [LARGE SCALE GENOMIC DNA]</scope>
    <source>
        <strain evidence="2">finn</strain>
    </source>
</reference>
<evidence type="ECO:0000313" key="2">
    <source>
        <dbReference type="Proteomes" id="UP000193719"/>
    </source>
</evidence>
<sequence length="214" mass="24605">LKKKLIEGINNNSPEIKNLVLSKLNKLAEIYNEYKQELANTKDSNLNGFEGKLLEIADILDIYNDVYSVALTNGVIEYTGKSKILLPLEPNEKMIKYLNVLKYKRLVRLMKSSKIFDKNLFPHNGMENKFNEPSYENLSNHENSLSLSDIFKNIENLDLPSSRPLFNLVIFLSIFKVLDNNLKGIEEKYITDNAARLVQVNSNDINESIKNHLK</sequence>
<keyword evidence="2" id="KW-1185">Reference proteome</keyword>
<comment type="caution">
    <text evidence="1">The sequence shown here is derived from an EMBL/GenBank/DDBJ whole genome shotgun (WGS) entry which is preliminary data.</text>
</comment>
<proteinExistence type="predicted"/>
<gene>
    <name evidence="1" type="ORF">BCR36DRAFT_313255</name>
</gene>
<protein>
    <submittedName>
        <fullName evidence="1">Uncharacterized protein</fullName>
    </submittedName>
</protein>
<organism evidence="1 2">
    <name type="scientific">Piromyces finnis</name>
    <dbReference type="NCBI Taxonomy" id="1754191"/>
    <lineage>
        <taxon>Eukaryota</taxon>
        <taxon>Fungi</taxon>
        <taxon>Fungi incertae sedis</taxon>
        <taxon>Chytridiomycota</taxon>
        <taxon>Chytridiomycota incertae sedis</taxon>
        <taxon>Neocallimastigomycetes</taxon>
        <taxon>Neocallimastigales</taxon>
        <taxon>Neocallimastigaceae</taxon>
        <taxon>Piromyces</taxon>
    </lineage>
</organism>
<feature type="non-terminal residue" evidence="1">
    <location>
        <position position="1"/>
    </location>
</feature>